<reference evidence="2" key="1">
    <citation type="journal article" date="2020" name="Phytopathology">
        <title>Genome Sequence Resources of Colletotrichum truncatum, C. plurivorum, C. musicola, and C. sojae: Four Species Pathogenic to Soybean (Glycine max).</title>
        <authorList>
            <person name="Rogerio F."/>
            <person name="Boufleur T.R."/>
            <person name="Ciampi-Guillardi M."/>
            <person name="Sukno S.A."/>
            <person name="Thon M.R."/>
            <person name="Massola Junior N.S."/>
            <person name="Baroncelli R."/>
        </authorList>
    </citation>
    <scope>NUCLEOTIDE SEQUENCE</scope>
    <source>
        <strain evidence="2">LFN0074</strain>
    </source>
</reference>
<dbReference type="EMBL" id="WIGM01000995">
    <property type="protein sequence ID" value="KAF6807004.1"/>
    <property type="molecule type" value="Genomic_DNA"/>
</dbReference>
<proteinExistence type="predicted"/>
<dbReference type="Proteomes" id="UP000639643">
    <property type="component" value="Unassembled WGS sequence"/>
</dbReference>
<protein>
    <submittedName>
        <fullName evidence="2">Uncharacterized protein</fullName>
    </submittedName>
</protein>
<organism evidence="2 3">
    <name type="scientific">Colletotrichum musicola</name>
    <dbReference type="NCBI Taxonomy" id="2175873"/>
    <lineage>
        <taxon>Eukaryota</taxon>
        <taxon>Fungi</taxon>
        <taxon>Dikarya</taxon>
        <taxon>Ascomycota</taxon>
        <taxon>Pezizomycotina</taxon>
        <taxon>Sordariomycetes</taxon>
        <taxon>Hypocreomycetidae</taxon>
        <taxon>Glomerellales</taxon>
        <taxon>Glomerellaceae</taxon>
        <taxon>Colletotrichum</taxon>
        <taxon>Colletotrichum orchidearum species complex</taxon>
    </lineage>
</organism>
<evidence type="ECO:0000313" key="3">
    <source>
        <dbReference type="Proteomes" id="UP000639643"/>
    </source>
</evidence>
<name>A0A8H6MS51_9PEZI</name>
<keyword evidence="3" id="KW-1185">Reference proteome</keyword>
<evidence type="ECO:0000256" key="1">
    <source>
        <dbReference type="SAM" id="MobiDB-lite"/>
    </source>
</evidence>
<dbReference type="AlphaFoldDB" id="A0A8H6MS51"/>
<sequence>MDKIALLLKPGDIPVYPTEDDLSTPDESSSISDQVRKLDLPSEVKWLKPADLIEAGQALIKKVQEGNFVYDNDTTISPSDITEHRAVQRNMAHRPVTEQDDVIISHRHDHNAQDEFFYLTEKLLPDVETVFTAEFTMEAPGV</sequence>
<evidence type="ECO:0000313" key="2">
    <source>
        <dbReference type="EMBL" id="KAF6807004.1"/>
    </source>
</evidence>
<accession>A0A8H6MS51</accession>
<gene>
    <name evidence="2" type="ORF">CMUS01_14227</name>
</gene>
<dbReference type="OrthoDB" id="4850356at2759"/>
<feature type="region of interest" description="Disordered" evidence="1">
    <location>
        <begin position="12"/>
        <end position="34"/>
    </location>
</feature>
<comment type="caution">
    <text evidence="2">The sequence shown here is derived from an EMBL/GenBank/DDBJ whole genome shotgun (WGS) entry which is preliminary data.</text>
</comment>